<gene>
    <name evidence="3" type="ORF">EJ73_02689</name>
</gene>
<evidence type="ECO:0000313" key="4">
    <source>
        <dbReference type="Proteomes" id="UP000248314"/>
    </source>
</evidence>
<comment type="caution">
    <text evidence="3">The sequence shown here is derived from an EMBL/GenBank/DDBJ whole genome shotgun (WGS) entry which is preliminary data.</text>
</comment>
<dbReference type="STRING" id="1122991.GCA_000613445_00366"/>
<evidence type="ECO:0000256" key="1">
    <source>
        <dbReference type="SAM" id="SignalP"/>
    </source>
</evidence>
<accession>A0A318HQ74</accession>
<protein>
    <submittedName>
        <fullName evidence="3">Putative RNase toxin 23 of polymorphic toxin system</fullName>
    </submittedName>
</protein>
<proteinExistence type="predicted"/>
<dbReference type="Proteomes" id="UP000248314">
    <property type="component" value="Unassembled WGS sequence"/>
</dbReference>
<feature type="domain" description="Bacterial toxin 23" evidence="2">
    <location>
        <begin position="75"/>
        <end position="268"/>
    </location>
</feature>
<evidence type="ECO:0000313" key="3">
    <source>
        <dbReference type="EMBL" id="PXX17276.1"/>
    </source>
</evidence>
<keyword evidence="4" id="KW-1185">Reference proteome</keyword>
<feature type="chain" id="PRO_5016366616" evidence="1">
    <location>
        <begin position="20"/>
        <end position="299"/>
    </location>
</feature>
<organism evidence="3 4">
    <name type="scientific">Hoylesella shahii DSM 15611 = JCM 12083</name>
    <dbReference type="NCBI Taxonomy" id="1122991"/>
    <lineage>
        <taxon>Bacteria</taxon>
        <taxon>Pseudomonadati</taxon>
        <taxon>Bacteroidota</taxon>
        <taxon>Bacteroidia</taxon>
        <taxon>Bacteroidales</taxon>
        <taxon>Prevotellaceae</taxon>
        <taxon>Hoylesella</taxon>
    </lineage>
</organism>
<feature type="signal peptide" evidence="1">
    <location>
        <begin position="1"/>
        <end position="19"/>
    </location>
</feature>
<keyword evidence="1" id="KW-0732">Signal</keyword>
<dbReference type="AlphaFoldDB" id="A0A318HQ74"/>
<name>A0A318HQ74_9BACT</name>
<dbReference type="InterPro" id="IPR029115">
    <property type="entry name" value="Ntox23"/>
</dbReference>
<sequence>MKKAFLTIVAFATSLLVAAQHKIKFSYDAAGNRVAREAVVPKSKVAQAMPSGHIPLNDHFGLAFSPSFSWTEGGLTAGMLASLSYTDGDFSASVSGGITNNYVGWNAEASYGGWGAGFGKTYYGEQTVRGNVLGKQTVGAITLLAPGDVSFRLYNDMFGQSGHDRWRTSAAELTIGDFSVGTYVTTNDGKKESGIHGYDPNIVDPYLGANPERVIHVNGRDQKVGGGWPNGKVYSAPFWVGIKSGSQIYRFGVSARIVQSLTQNLVHRYLVPTPYFIPGKEFYRGLYSSFGHNSPLSLW</sequence>
<evidence type="ECO:0000259" key="2">
    <source>
        <dbReference type="Pfam" id="PF15528"/>
    </source>
</evidence>
<dbReference type="OrthoDB" id="6225685at2"/>
<dbReference type="Pfam" id="PF15528">
    <property type="entry name" value="Ntox23"/>
    <property type="match status" value="1"/>
</dbReference>
<reference evidence="3 4" key="1">
    <citation type="submission" date="2018-05" db="EMBL/GenBank/DDBJ databases">
        <title>Genomic Encyclopedia of Type Strains, Phase I: the one thousand microbial genomes (KMG-I) project.</title>
        <authorList>
            <person name="Kyrpides N."/>
        </authorList>
    </citation>
    <scope>NUCLEOTIDE SEQUENCE [LARGE SCALE GENOMIC DNA]</scope>
    <source>
        <strain evidence="3 4">DSM 15611</strain>
    </source>
</reference>
<dbReference type="EMBL" id="QJJX01000056">
    <property type="protein sequence ID" value="PXX17276.1"/>
    <property type="molecule type" value="Genomic_DNA"/>
</dbReference>